<proteinExistence type="predicted"/>
<organism evidence="2 3">
    <name type="scientific">Serendipita vermifera MAFF 305830</name>
    <dbReference type="NCBI Taxonomy" id="933852"/>
    <lineage>
        <taxon>Eukaryota</taxon>
        <taxon>Fungi</taxon>
        <taxon>Dikarya</taxon>
        <taxon>Basidiomycota</taxon>
        <taxon>Agaricomycotina</taxon>
        <taxon>Agaricomycetes</taxon>
        <taxon>Sebacinales</taxon>
        <taxon>Serendipitaceae</taxon>
        <taxon>Serendipita</taxon>
    </lineage>
</organism>
<dbReference type="EMBL" id="KN824278">
    <property type="protein sequence ID" value="KIM33383.1"/>
    <property type="molecule type" value="Genomic_DNA"/>
</dbReference>
<feature type="region of interest" description="Disordered" evidence="1">
    <location>
        <begin position="1"/>
        <end position="61"/>
    </location>
</feature>
<reference evidence="3" key="2">
    <citation type="submission" date="2015-01" db="EMBL/GenBank/DDBJ databases">
        <title>Evolutionary Origins and Diversification of the Mycorrhizal Mutualists.</title>
        <authorList>
            <consortium name="DOE Joint Genome Institute"/>
            <consortium name="Mycorrhizal Genomics Consortium"/>
            <person name="Kohler A."/>
            <person name="Kuo A."/>
            <person name="Nagy L.G."/>
            <person name="Floudas D."/>
            <person name="Copeland A."/>
            <person name="Barry K.W."/>
            <person name="Cichocki N."/>
            <person name="Veneault-Fourrey C."/>
            <person name="LaButti K."/>
            <person name="Lindquist E.A."/>
            <person name="Lipzen A."/>
            <person name="Lundell T."/>
            <person name="Morin E."/>
            <person name="Murat C."/>
            <person name="Riley R."/>
            <person name="Ohm R."/>
            <person name="Sun H."/>
            <person name="Tunlid A."/>
            <person name="Henrissat B."/>
            <person name="Grigoriev I.V."/>
            <person name="Hibbett D.S."/>
            <person name="Martin F."/>
        </authorList>
    </citation>
    <scope>NUCLEOTIDE SEQUENCE [LARGE SCALE GENOMIC DNA]</scope>
    <source>
        <strain evidence="3">MAFF 305830</strain>
    </source>
</reference>
<accession>A0A0C2X5H1</accession>
<dbReference type="AlphaFoldDB" id="A0A0C2X5H1"/>
<dbReference type="HOGENOM" id="CLU_1723451_0_0_1"/>
<reference evidence="2 3" key="1">
    <citation type="submission" date="2014-04" db="EMBL/GenBank/DDBJ databases">
        <authorList>
            <consortium name="DOE Joint Genome Institute"/>
            <person name="Kuo A."/>
            <person name="Zuccaro A."/>
            <person name="Kohler A."/>
            <person name="Nagy L.G."/>
            <person name="Floudas D."/>
            <person name="Copeland A."/>
            <person name="Barry K.W."/>
            <person name="Cichocki N."/>
            <person name="Veneault-Fourrey C."/>
            <person name="LaButti K."/>
            <person name="Lindquist E.A."/>
            <person name="Lipzen A."/>
            <person name="Lundell T."/>
            <person name="Morin E."/>
            <person name="Murat C."/>
            <person name="Sun H."/>
            <person name="Tunlid A."/>
            <person name="Henrissat B."/>
            <person name="Grigoriev I.V."/>
            <person name="Hibbett D.S."/>
            <person name="Martin F."/>
            <person name="Nordberg H.P."/>
            <person name="Cantor M.N."/>
            <person name="Hua S.X."/>
        </authorList>
    </citation>
    <scope>NUCLEOTIDE SEQUENCE [LARGE SCALE GENOMIC DNA]</scope>
    <source>
        <strain evidence="2 3">MAFF 305830</strain>
    </source>
</reference>
<sequence>MSNPRTSTSSRRSSSSVKYAPGMSTPFPTTATATVRFEYPVNSASKAPPSPERSSARERREFAVSLQRALRNLRASFASNKVSKPPPSIVERSRIATSRSSSDVSPVKNSDAVQNYIPLVDTRRGSEYLHCLEFNPRPSYAILISRSSSERS</sequence>
<feature type="compositionally biased region" description="Polar residues" evidence="1">
    <location>
        <begin position="95"/>
        <end position="108"/>
    </location>
</feature>
<name>A0A0C2X5H1_SERVB</name>
<gene>
    <name evidence="2" type="ORF">M408DRAFT_326112</name>
</gene>
<keyword evidence="3" id="KW-1185">Reference proteome</keyword>
<feature type="compositionally biased region" description="Low complexity" evidence="1">
    <location>
        <begin position="1"/>
        <end position="16"/>
    </location>
</feature>
<evidence type="ECO:0000256" key="1">
    <source>
        <dbReference type="SAM" id="MobiDB-lite"/>
    </source>
</evidence>
<protein>
    <submittedName>
        <fullName evidence="2">Uncharacterized protein</fullName>
    </submittedName>
</protein>
<feature type="region of interest" description="Disordered" evidence="1">
    <location>
        <begin position="77"/>
        <end position="108"/>
    </location>
</feature>
<dbReference type="Proteomes" id="UP000054097">
    <property type="component" value="Unassembled WGS sequence"/>
</dbReference>
<evidence type="ECO:0000313" key="2">
    <source>
        <dbReference type="EMBL" id="KIM33383.1"/>
    </source>
</evidence>
<evidence type="ECO:0000313" key="3">
    <source>
        <dbReference type="Proteomes" id="UP000054097"/>
    </source>
</evidence>